<evidence type="ECO:0000313" key="4">
    <source>
        <dbReference type="EMBL" id="GAC67293.1"/>
    </source>
</evidence>
<gene>
    <name evidence="4" type="ORF">GS4_07_00420</name>
</gene>
<reference evidence="4 5" key="1">
    <citation type="submission" date="2013-01" db="EMBL/GenBank/DDBJ databases">
        <title>Whole genome shotgun sequence of Gordonia soli NBRC 108243.</title>
        <authorList>
            <person name="Isaki-Nakamura S."/>
            <person name="Hosoyama A."/>
            <person name="Tsuchikane K."/>
            <person name="Ando Y."/>
            <person name="Baba S."/>
            <person name="Ohji S."/>
            <person name="Hamada M."/>
            <person name="Tamura T."/>
            <person name="Yamazoe A."/>
            <person name="Yamazaki S."/>
            <person name="Fujita N."/>
        </authorList>
    </citation>
    <scope>NUCLEOTIDE SEQUENCE [LARGE SCALE GENOMIC DNA]</scope>
    <source>
        <strain evidence="4 5">NBRC 108243</strain>
    </source>
</reference>
<keyword evidence="5" id="KW-1185">Reference proteome</keyword>
<dbReference type="InterPro" id="IPR036291">
    <property type="entry name" value="NAD(P)-bd_dom_sf"/>
</dbReference>
<evidence type="ECO:0000313" key="5">
    <source>
        <dbReference type="Proteomes" id="UP000011666"/>
    </source>
</evidence>
<evidence type="ECO:0000256" key="2">
    <source>
        <dbReference type="ARBA" id="ARBA00023002"/>
    </source>
</evidence>
<evidence type="ECO:0000256" key="1">
    <source>
        <dbReference type="ARBA" id="ARBA00006484"/>
    </source>
</evidence>
<protein>
    <submittedName>
        <fullName evidence="4">Putative acyl-CoA reductase</fullName>
    </submittedName>
</protein>
<accession>M0QFE6</accession>
<dbReference type="PANTHER" id="PTHR44196:SF1">
    <property type="entry name" value="DEHYDROGENASE_REDUCTASE SDR FAMILY MEMBER 7B"/>
    <property type="match status" value="1"/>
</dbReference>
<comment type="similarity">
    <text evidence="1 3">Belongs to the short-chain dehydrogenases/reductases (SDR) family.</text>
</comment>
<dbReference type="AlphaFoldDB" id="M0QFE6"/>
<sequence length="321" mass="34027">MTLSELPPSEADRALHPDILSRLTLATVGPPMDRDADRLAAAVGGKVVVITGASFGQGEATARLLASAGATVVLAARTRERLDEIVDEIRTAGGTAHSYRLDLGDMAAVDFFADRVLTDHGRVDILIHNAGKSLRRSVYRSAERMRDMEAMVGVNFLGPMRLTLALLPAMRAAGGGHIINVATAGLWMSPAAPRWGFYLGCKAGFDTWIRSVGMETSADGIDVTSVYAGHIKSRMVATKWVTRVPGHTPAEAAHVLAHAITHRPRALAPRGMAAVRLLGIAFEAPLTIALTLLDRRGVETPASNTAFLRAMAATSAAPGDR</sequence>
<name>M0QFE6_9ACTN</name>
<proteinExistence type="inferred from homology"/>
<evidence type="ECO:0000256" key="3">
    <source>
        <dbReference type="RuleBase" id="RU000363"/>
    </source>
</evidence>
<dbReference type="SUPFAM" id="SSF51735">
    <property type="entry name" value="NAD(P)-binding Rossmann-fold domains"/>
    <property type="match status" value="1"/>
</dbReference>
<dbReference type="OrthoDB" id="9810734at2"/>
<dbReference type="RefSeq" id="WP_007618316.1">
    <property type="nucleotide sequence ID" value="NZ_BANX01000007.1"/>
</dbReference>
<organism evidence="4 5">
    <name type="scientific">Gordonia soli NBRC 108243</name>
    <dbReference type="NCBI Taxonomy" id="1223545"/>
    <lineage>
        <taxon>Bacteria</taxon>
        <taxon>Bacillati</taxon>
        <taxon>Actinomycetota</taxon>
        <taxon>Actinomycetes</taxon>
        <taxon>Mycobacteriales</taxon>
        <taxon>Gordoniaceae</taxon>
        <taxon>Gordonia</taxon>
    </lineage>
</organism>
<dbReference type="GO" id="GO:0016020">
    <property type="term" value="C:membrane"/>
    <property type="evidence" value="ECO:0007669"/>
    <property type="project" value="TreeGrafter"/>
</dbReference>
<dbReference type="PRINTS" id="PR00081">
    <property type="entry name" value="GDHRDH"/>
</dbReference>
<dbReference type="Proteomes" id="UP000011666">
    <property type="component" value="Unassembled WGS sequence"/>
</dbReference>
<dbReference type="eggNOG" id="COG0300">
    <property type="taxonomic scope" value="Bacteria"/>
</dbReference>
<dbReference type="GO" id="GO:0016491">
    <property type="term" value="F:oxidoreductase activity"/>
    <property type="evidence" value="ECO:0007669"/>
    <property type="project" value="UniProtKB-KW"/>
</dbReference>
<keyword evidence="2" id="KW-0560">Oxidoreductase</keyword>
<dbReference type="PRINTS" id="PR00080">
    <property type="entry name" value="SDRFAMILY"/>
</dbReference>
<dbReference type="Gene3D" id="3.40.50.720">
    <property type="entry name" value="NAD(P)-binding Rossmann-like Domain"/>
    <property type="match status" value="1"/>
</dbReference>
<dbReference type="InterPro" id="IPR002347">
    <property type="entry name" value="SDR_fam"/>
</dbReference>
<dbReference type="EMBL" id="BANX01000007">
    <property type="protein sequence ID" value="GAC67293.1"/>
    <property type="molecule type" value="Genomic_DNA"/>
</dbReference>
<dbReference type="STRING" id="1223545.GS4_07_00420"/>
<dbReference type="PANTHER" id="PTHR44196">
    <property type="entry name" value="DEHYDROGENASE/REDUCTASE SDR FAMILY MEMBER 7B"/>
    <property type="match status" value="1"/>
</dbReference>
<dbReference type="Pfam" id="PF00106">
    <property type="entry name" value="adh_short"/>
    <property type="match status" value="1"/>
</dbReference>
<comment type="caution">
    <text evidence="4">The sequence shown here is derived from an EMBL/GenBank/DDBJ whole genome shotgun (WGS) entry which is preliminary data.</text>
</comment>